<keyword evidence="3" id="KW-1284">Encapsulin nanocompartment</keyword>
<dbReference type="NCBIfam" id="NF041155">
    <property type="entry name" value="encap_f1"/>
    <property type="match status" value="1"/>
</dbReference>
<evidence type="ECO:0000256" key="3">
    <source>
        <dbReference type="ARBA" id="ARBA00033787"/>
    </source>
</evidence>
<dbReference type="PANTHER" id="PTHR37165">
    <property type="entry name" value="PEPTIDASE U56 FAMILY"/>
    <property type="match status" value="1"/>
</dbReference>
<dbReference type="InterPro" id="IPR051429">
    <property type="entry name" value="Encapsulin_nc"/>
</dbReference>
<gene>
    <name evidence="5" type="ORF">MMF94_00270</name>
</gene>
<evidence type="ECO:0000256" key="4">
    <source>
        <dbReference type="ARBA" id="ARBA00050023"/>
    </source>
</evidence>
<dbReference type="InterPro" id="IPR007544">
    <property type="entry name" value="ENCAP"/>
</dbReference>
<comment type="caution">
    <text evidence="5">The sequence shown here is derived from an EMBL/GenBank/DDBJ whole genome shotgun (WGS) entry which is preliminary data.</text>
</comment>
<evidence type="ECO:0000256" key="1">
    <source>
        <dbReference type="ARBA" id="ARBA00033738"/>
    </source>
</evidence>
<keyword evidence="6" id="KW-1185">Reference proteome</keyword>
<proteinExistence type="inferred from homology"/>
<evidence type="ECO:0000313" key="6">
    <source>
        <dbReference type="Proteomes" id="UP001299970"/>
    </source>
</evidence>
<dbReference type="PANTHER" id="PTHR37165:SF1">
    <property type="entry name" value="TYPE 1 ENCAPSULIN SHELL PROTEIN"/>
    <property type="match status" value="1"/>
</dbReference>
<protein>
    <recommendedName>
        <fullName evidence="4">Type 1 encapsulin shell protein</fullName>
    </recommendedName>
</protein>
<dbReference type="Pfam" id="PF04454">
    <property type="entry name" value="Linocin_M18"/>
    <property type="match status" value="1"/>
</dbReference>
<name>A0ABS9T6E5_9PSEU</name>
<reference evidence="5 6" key="1">
    <citation type="submission" date="2022-03" db="EMBL/GenBank/DDBJ databases">
        <title>Pseudonocardia alaer sp. nov., a novel actinomycete isolated from reed forest soil.</title>
        <authorList>
            <person name="Wang L."/>
        </authorList>
    </citation>
    <scope>NUCLEOTIDE SEQUENCE [LARGE SCALE GENOMIC DNA]</scope>
    <source>
        <strain evidence="5 6">Y-16303</strain>
    </source>
</reference>
<dbReference type="PIRSF" id="PIRSF019254">
    <property type="entry name" value="CFP29"/>
    <property type="match status" value="1"/>
</dbReference>
<sequence>MNNLHRDLAPISDAAWQEIDEAVAQAFTSTVACRRVVDVMDADATTAAISTGHLRAVESPGGAVRARQRLAVPVVELRVEFELDRSDLDDVERGAQDGDWTAASDAAVALGLAEDRAIVEGYPAAGITGVRETSRERTVPSPTEVTSYPDAVARALALLRDAGVAGRYALLLGEEEWVRVTASTEHGLPVTEHLRRLLDGDVLPARALESPLVLSARGGDFALHLVQDVSVGFLSHTETTVRLYVEEAFTFLDYTAEAAVPFVARTT</sequence>
<dbReference type="Proteomes" id="UP001299970">
    <property type="component" value="Unassembled WGS sequence"/>
</dbReference>
<comment type="similarity">
    <text evidence="2">Belongs to the encapsulin family. Family 1 subfamily.</text>
</comment>
<evidence type="ECO:0000256" key="2">
    <source>
        <dbReference type="ARBA" id="ARBA00033743"/>
    </source>
</evidence>
<dbReference type="EMBL" id="JAKXMK010000001">
    <property type="protein sequence ID" value="MCH6164100.1"/>
    <property type="molecule type" value="Genomic_DNA"/>
</dbReference>
<evidence type="ECO:0000313" key="5">
    <source>
        <dbReference type="EMBL" id="MCH6164100.1"/>
    </source>
</evidence>
<accession>A0ABS9T6E5</accession>
<organism evidence="5 6">
    <name type="scientific">Pseudonocardia alaniniphila</name>
    <dbReference type="NCBI Taxonomy" id="75291"/>
    <lineage>
        <taxon>Bacteria</taxon>
        <taxon>Bacillati</taxon>
        <taxon>Actinomycetota</taxon>
        <taxon>Actinomycetes</taxon>
        <taxon>Pseudonocardiales</taxon>
        <taxon>Pseudonocardiaceae</taxon>
        <taxon>Pseudonocardia</taxon>
    </lineage>
</organism>
<dbReference type="Gene3D" id="3.30.2400.30">
    <property type="match status" value="1"/>
</dbReference>
<dbReference type="Gene3D" id="3.30.2320.10">
    <property type="entry name" value="hypothetical protein PF0899 domain"/>
    <property type="match status" value="1"/>
</dbReference>
<dbReference type="PROSITE" id="PS51257">
    <property type="entry name" value="PROKAR_LIPOPROTEIN"/>
    <property type="match status" value="1"/>
</dbReference>
<dbReference type="RefSeq" id="WP_241034135.1">
    <property type="nucleotide sequence ID" value="NZ_BAAAJF010000034.1"/>
</dbReference>
<comment type="subcellular location">
    <subcellularLocation>
        <location evidence="1">Encapsulin nanocompartment</location>
    </subcellularLocation>
</comment>